<evidence type="ECO:0000313" key="1">
    <source>
        <dbReference type="EMBL" id="CAG8719998.1"/>
    </source>
</evidence>
<comment type="caution">
    <text evidence="1">The sequence shown here is derived from an EMBL/GenBank/DDBJ whole genome shotgun (WGS) entry which is preliminary data.</text>
</comment>
<evidence type="ECO:0000313" key="2">
    <source>
        <dbReference type="Proteomes" id="UP000789702"/>
    </source>
</evidence>
<reference evidence="1" key="1">
    <citation type="submission" date="2021-06" db="EMBL/GenBank/DDBJ databases">
        <authorList>
            <person name="Kallberg Y."/>
            <person name="Tangrot J."/>
            <person name="Rosling A."/>
        </authorList>
    </citation>
    <scope>NUCLEOTIDE SEQUENCE</scope>
    <source>
        <strain evidence="1">IL203A</strain>
    </source>
</reference>
<name>A0ACA9PRU8_9GLOM</name>
<feature type="non-terminal residue" evidence="1">
    <location>
        <position position="132"/>
    </location>
</feature>
<keyword evidence="2" id="KW-1185">Reference proteome</keyword>
<organism evidence="1 2">
    <name type="scientific">Dentiscutata heterogama</name>
    <dbReference type="NCBI Taxonomy" id="1316150"/>
    <lineage>
        <taxon>Eukaryota</taxon>
        <taxon>Fungi</taxon>
        <taxon>Fungi incertae sedis</taxon>
        <taxon>Mucoromycota</taxon>
        <taxon>Glomeromycotina</taxon>
        <taxon>Glomeromycetes</taxon>
        <taxon>Diversisporales</taxon>
        <taxon>Gigasporaceae</taxon>
        <taxon>Dentiscutata</taxon>
    </lineage>
</organism>
<dbReference type="EMBL" id="CAJVPU010032558">
    <property type="protein sequence ID" value="CAG8719998.1"/>
    <property type="molecule type" value="Genomic_DNA"/>
</dbReference>
<sequence>TNKKWNEVMITKIAKAYFKTLKKEQNTTPAMKLLNDQHSRCRKQCDTKSSNHLAALNKISEEQLSHPKGEVKKLFSFEMTSPEVSDIEEKGICIHNLANDVIKQTRVEKLNSEGHHSFTTPCHMKLLKQTTQ</sequence>
<feature type="non-terminal residue" evidence="1">
    <location>
        <position position="1"/>
    </location>
</feature>
<gene>
    <name evidence="1" type="ORF">DHETER_LOCUS12773</name>
</gene>
<proteinExistence type="predicted"/>
<protein>
    <submittedName>
        <fullName evidence="1">14572_t:CDS:1</fullName>
    </submittedName>
</protein>
<dbReference type="Proteomes" id="UP000789702">
    <property type="component" value="Unassembled WGS sequence"/>
</dbReference>
<accession>A0ACA9PRU8</accession>